<protein>
    <submittedName>
        <fullName evidence="1">Uncharacterized protein</fullName>
    </submittedName>
</protein>
<dbReference type="EMBL" id="JAPDRQ010000006">
    <property type="protein sequence ID" value="KAJ9663838.1"/>
    <property type="molecule type" value="Genomic_DNA"/>
</dbReference>
<sequence>MEPRRHISHACDRCRSLRTKCSGETRCAKCVKDDGICIYGDRKREKNKKGLTESKDRIRSLEEKNHGLLSVLRQLASSTALHADLRSEVEDTYLDENSALTDAELHTQTQPSRTSSPQSERRGQYVNEHETTNADYSEIRQKDLSQQPAWDTVRIPPAISGPSRLSRVAQEQLLGDEDLGGPRYPPAVWTNVTTNNLLVQHLLALYFCWEYPTFASLSREHFLVDYNSGRHRYCSPLLMNAILAIGAKFSDFPEARENPDDTSTAGNHFFHEAQRLLGFEDVPSMTTIQALNLMSLRQASCGNDMSSWHHARHAMRIAIDLDLPNDDPNQEYLRNSSNSRMERQVRIATFWGCFSLEQAWSLCVGRVPQIDLQDIKVHKSIIVDEIEREEWIPYTDEGLAPNSATRQEGNMQLGFNSFSDLSELVHEVTDILYSDKLPLSGHKILTIYTKYLQWYENLPDQLRLGGNSTPTVLFTHMYFHFVVLALFRPFLNLRIAHSPVSPRSICTEAARNILALVKSYKSLYTLRRIPTFVPYLILSAEVVTMMDMSWWPDRRVTTQDMYSRESIDYLAELATPHLFAQRAISLCNVFRERWEMGDAHSTGPATDYERVRTKINQKSALALPHAKTFFRPDDELERHHERVPSPNTGRSPSIAGLGFHPFPLQGHPLKKSLAVVKQARDDDGSFEALRKELEACGFEIV</sequence>
<comment type="caution">
    <text evidence="1">The sequence shown here is derived from an EMBL/GenBank/DDBJ whole genome shotgun (WGS) entry which is preliminary data.</text>
</comment>
<evidence type="ECO:0000313" key="1">
    <source>
        <dbReference type="EMBL" id="KAJ9663838.1"/>
    </source>
</evidence>
<gene>
    <name evidence="1" type="ORF">H2198_000598</name>
</gene>
<proteinExistence type="predicted"/>
<accession>A0ACC3AJ94</accession>
<reference evidence="1" key="1">
    <citation type="submission" date="2022-10" db="EMBL/GenBank/DDBJ databases">
        <title>Culturing micro-colonial fungi from biological soil crusts in the Mojave desert and describing Neophaeococcomyces mojavensis, and introducing the new genera and species Taxawa tesnikishii.</title>
        <authorList>
            <person name="Kurbessoian T."/>
            <person name="Stajich J.E."/>
        </authorList>
    </citation>
    <scope>NUCLEOTIDE SEQUENCE</scope>
    <source>
        <strain evidence="1">JES_112</strain>
    </source>
</reference>
<name>A0ACC3AJ94_9EURO</name>
<keyword evidence="2" id="KW-1185">Reference proteome</keyword>
<organism evidence="1 2">
    <name type="scientific">Neophaeococcomyces mojaviensis</name>
    <dbReference type="NCBI Taxonomy" id="3383035"/>
    <lineage>
        <taxon>Eukaryota</taxon>
        <taxon>Fungi</taxon>
        <taxon>Dikarya</taxon>
        <taxon>Ascomycota</taxon>
        <taxon>Pezizomycotina</taxon>
        <taxon>Eurotiomycetes</taxon>
        <taxon>Chaetothyriomycetidae</taxon>
        <taxon>Chaetothyriales</taxon>
        <taxon>Chaetothyriales incertae sedis</taxon>
        <taxon>Neophaeococcomyces</taxon>
    </lineage>
</organism>
<evidence type="ECO:0000313" key="2">
    <source>
        <dbReference type="Proteomes" id="UP001172386"/>
    </source>
</evidence>
<dbReference type="Proteomes" id="UP001172386">
    <property type="component" value="Unassembled WGS sequence"/>
</dbReference>